<feature type="compositionally biased region" description="Basic residues" evidence="1">
    <location>
        <begin position="30"/>
        <end position="43"/>
    </location>
</feature>
<protein>
    <submittedName>
        <fullName evidence="2">Uncharacterized protein</fullName>
    </submittedName>
</protein>
<comment type="caution">
    <text evidence="2">The sequence shown here is derived from an EMBL/GenBank/DDBJ whole genome shotgun (WGS) entry which is preliminary data.</text>
</comment>
<proteinExistence type="predicted"/>
<evidence type="ECO:0000313" key="2">
    <source>
        <dbReference type="EMBL" id="CAI0460862.1"/>
    </source>
</evidence>
<sequence>MEIRPTGTPPRKEAIFLRIRRCSRSPPAFRRGRIRSGRSRRKP</sequence>
<evidence type="ECO:0000256" key="1">
    <source>
        <dbReference type="SAM" id="MobiDB-lite"/>
    </source>
</evidence>
<dbReference type="Proteomes" id="UP001154282">
    <property type="component" value="Unassembled WGS sequence"/>
</dbReference>
<gene>
    <name evidence="2" type="ORF">LITE_LOCUS34673</name>
</gene>
<dbReference type="EMBL" id="CAMGYJ010000008">
    <property type="protein sequence ID" value="CAI0460862.1"/>
    <property type="molecule type" value="Genomic_DNA"/>
</dbReference>
<organism evidence="2 3">
    <name type="scientific">Linum tenue</name>
    <dbReference type="NCBI Taxonomy" id="586396"/>
    <lineage>
        <taxon>Eukaryota</taxon>
        <taxon>Viridiplantae</taxon>
        <taxon>Streptophyta</taxon>
        <taxon>Embryophyta</taxon>
        <taxon>Tracheophyta</taxon>
        <taxon>Spermatophyta</taxon>
        <taxon>Magnoliopsida</taxon>
        <taxon>eudicotyledons</taxon>
        <taxon>Gunneridae</taxon>
        <taxon>Pentapetalae</taxon>
        <taxon>rosids</taxon>
        <taxon>fabids</taxon>
        <taxon>Malpighiales</taxon>
        <taxon>Linaceae</taxon>
        <taxon>Linum</taxon>
    </lineage>
</organism>
<dbReference type="AlphaFoldDB" id="A0AAV0NQP8"/>
<reference evidence="2" key="1">
    <citation type="submission" date="2022-08" db="EMBL/GenBank/DDBJ databases">
        <authorList>
            <person name="Gutierrez-Valencia J."/>
        </authorList>
    </citation>
    <scope>NUCLEOTIDE SEQUENCE</scope>
</reference>
<accession>A0AAV0NQP8</accession>
<keyword evidence="3" id="KW-1185">Reference proteome</keyword>
<evidence type="ECO:0000313" key="3">
    <source>
        <dbReference type="Proteomes" id="UP001154282"/>
    </source>
</evidence>
<feature type="region of interest" description="Disordered" evidence="1">
    <location>
        <begin position="1"/>
        <end position="43"/>
    </location>
</feature>
<name>A0AAV0NQP8_9ROSI</name>